<evidence type="ECO:0000313" key="1">
    <source>
        <dbReference type="EMBL" id="KAK2652599.1"/>
    </source>
</evidence>
<name>A0AAE0CIN6_9ROSI</name>
<dbReference type="AlphaFoldDB" id="A0AAE0CIN6"/>
<organism evidence="1 2">
    <name type="scientific">Dipteronia dyeriana</name>
    <dbReference type="NCBI Taxonomy" id="168575"/>
    <lineage>
        <taxon>Eukaryota</taxon>
        <taxon>Viridiplantae</taxon>
        <taxon>Streptophyta</taxon>
        <taxon>Embryophyta</taxon>
        <taxon>Tracheophyta</taxon>
        <taxon>Spermatophyta</taxon>
        <taxon>Magnoliopsida</taxon>
        <taxon>eudicotyledons</taxon>
        <taxon>Gunneridae</taxon>
        <taxon>Pentapetalae</taxon>
        <taxon>rosids</taxon>
        <taxon>malvids</taxon>
        <taxon>Sapindales</taxon>
        <taxon>Sapindaceae</taxon>
        <taxon>Hippocastanoideae</taxon>
        <taxon>Acereae</taxon>
        <taxon>Dipteronia</taxon>
    </lineage>
</organism>
<gene>
    <name evidence="1" type="ORF">Ddye_012455</name>
</gene>
<reference evidence="1" key="1">
    <citation type="journal article" date="2023" name="Plant J.">
        <title>Genome sequences and population genomics provide insights into the demographic history, inbreeding, and mutation load of two 'living fossil' tree species of Dipteronia.</title>
        <authorList>
            <person name="Feng Y."/>
            <person name="Comes H.P."/>
            <person name="Chen J."/>
            <person name="Zhu S."/>
            <person name="Lu R."/>
            <person name="Zhang X."/>
            <person name="Li P."/>
            <person name="Qiu J."/>
            <person name="Olsen K.M."/>
            <person name="Qiu Y."/>
        </authorList>
    </citation>
    <scope>NUCLEOTIDE SEQUENCE</scope>
    <source>
        <strain evidence="1">KIB01</strain>
    </source>
</reference>
<comment type="caution">
    <text evidence="1">The sequence shown here is derived from an EMBL/GenBank/DDBJ whole genome shotgun (WGS) entry which is preliminary data.</text>
</comment>
<keyword evidence="2" id="KW-1185">Reference proteome</keyword>
<evidence type="ECO:0000313" key="2">
    <source>
        <dbReference type="Proteomes" id="UP001280121"/>
    </source>
</evidence>
<proteinExistence type="predicted"/>
<dbReference type="EMBL" id="JANJYI010000004">
    <property type="protein sequence ID" value="KAK2652599.1"/>
    <property type="molecule type" value="Genomic_DNA"/>
</dbReference>
<accession>A0AAE0CIN6</accession>
<dbReference type="Proteomes" id="UP001280121">
    <property type="component" value="Unassembled WGS sequence"/>
</dbReference>
<protein>
    <submittedName>
        <fullName evidence="1">Uncharacterized protein</fullName>
    </submittedName>
</protein>
<sequence>MQIFAFEVIPQLGIDFGIQRVTDLSPRMLKWELTKQSRGKKLDKIFSVRMSARTKIVPTTTEAVAPYFAGLSERGSLYVQDDRVHLHTVPDPTSSADRPDDEGEIGGVVRQRLQIQRMQILMAWTLVDLNRLLGD</sequence>